<keyword evidence="6" id="KW-0256">Endoplasmic reticulum</keyword>
<keyword evidence="7" id="KW-0072">Autophagy</keyword>
<feature type="region of interest" description="Disordered" evidence="13">
    <location>
        <begin position="671"/>
        <end position="718"/>
    </location>
</feature>
<dbReference type="GO" id="GO:0043495">
    <property type="term" value="F:protein-membrane adaptor activity"/>
    <property type="evidence" value="ECO:0007669"/>
    <property type="project" value="TreeGrafter"/>
</dbReference>
<feature type="compositionally biased region" description="Low complexity" evidence="13">
    <location>
        <begin position="216"/>
        <end position="227"/>
    </location>
</feature>
<feature type="compositionally biased region" description="Basic and acidic residues" evidence="13">
    <location>
        <begin position="671"/>
        <end position="685"/>
    </location>
</feature>
<reference evidence="14 15" key="1">
    <citation type="submission" date="2019-02" db="EMBL/GenBank/DDBJ databases">
        <title>Genome sequencing of the rare red list fungi Antrodiella citrinella (Flaviporus citrinellus).</title>
        <authorList>
            <person name="Buettner E."/>
            <person name="Kellner H."/>
        </authorList>
    </citation>
    <scope>NUCLEOTIDE SEQUENCE [LARGE SCALE GENOMIC DNA]</scope>
    <source>
        <strain evidence="14 15">DSM 108506</strain>
    </source>
</reference>
<evidence type="ECO:0000256" key="8">
    <source>
        <dbReference type="ARBA" id="ARBA00023055"/>
    </source>
</evidence>
<dbReference type="GO" id="GO:0032266">
    <property type="term" value="F:phosphatidylinositol-3-phosphate binding"/>
    <property type="evidence" value="ECO:0007669"/>
    <property type="project" value="TreeGrafter"/>
</dbReference>
<feature type="compositionally biased region" description="Polar residues" evidence="13">
    <location>
        <begin position="273"/>
        <end position="293"/>
    </location>
</feature>
<evidence type="ECO:0000256" key="9">
    <source>
        <dbReference type="ARBA" id="ARBA00023136"/>
    </source>
</evidence>
<comment type="catalytic activity">
    <reaction evidence="12">
        <text>a 1,2-diacyl-sn-glycero-3-phosphocholine(in) = a 1,2-diacyl-sn-glycero-3-phosphocholine(out)</text>
        <dbReference type="Rhea" id="RHEA:38571"/>
        <dbReference type="ChEBI" id="CHEBI:57643"/>
    </reaction>
</comment>
<comment type="similarity">
    <text evidence="3">Belongs to the ATG2 family.</text>
</comment>
<dbReference type="PANTHER" id="PTHR13190">
    <property type="entry name" value="AUTOPHAGY-RELATED 2, ISOFORM A"/>
    <property type="match status" value="1"/>
</dbReference>
<dbReference type="GO" id="GO:0061709">
    <property type="term" value="P:reticulophagy"/>
    <property type="evidence" value="ECO:0007669"/>
    <property type="project" value="TreeGrafter"/>
</dbReference>
<feature type="compositionally biased region" description="Low complexity" evidence="13">
    <location>
        <begin position="236"/>
        <end position="250"/>
    </location>
</feature>
<feature type="compositionally biased region" description="Polar residues" evidence="13">
    <location>
        <begin position="179"/>
        <end position="190"/>
    </location>
</feature>
<gene>
    <name evidence="14" type="ORF">EUX98_g7623</name>
</gene>
<evidence type="ECO:0000313" key="15">
    <source>
        <dbReference type="Proteomes" id="UP000308730"/>
    </source>
</evidence>
<feature type="compositionally biased region" description="Basic residues" evidence="13">
    <location>
        <begin position="1560"/>
        <end position="1569"/>
    </location>
</feature>
<feature type="region of interest" description="Disordered" evidence="13">
    <location>
        <begin position="1529"/>
        <end position="1569"/>
    </location>
</feature>
<evidence type="ECO:0000256" key="3">
    <source>
        <dbReference type="ARBA" id="ARBA00009714"/>
    </source>
</evidence>
<feature type="compositionally biased region" description="Acidic residues" evidence="13">
    <location>
        <begin position="1375"/>
        <end position="1392"/>
    </location>
</feature>
<feature type="compositionally biased region" description="Basic and acidic residues" evidence="13">
    <location>
        <begin position="708"/>
        <end position="718"/>
    </location>
</feature>
<keyword evidence="15" id="KW-1185">Reference proteome</keyword>
<name>A0A4S4ML20_9APHY</name>
<feature type="region of interest" description="Disordered" evidence="13">
    <location>
        <begin position="266"/>
        <end position="327"/>
    </location>
</feature>
<evidence type="ECO:0000256" key="4">
    <source>
        <dbReference type="ARBA" id="ARBA00018070"/>
    </source>
</evidence>
<proteinExistence type="inferred from homology"/>
<dbReference type="GO" id="GO:0034727">
    <property type="term" value="P:piecemeal microautophagy of the nucleus"/>
    <property type="evidence" value="ECO:0007669"/>
    <property type="project" value="TreeGrafter"/>
</dbReference>
<evidence type="ECO:0000256" key="11">
    <source>
        <dbReference type="ARBA" id="ARBA00024615"/>
    </source>
</evidence>
<dbReference type="GO" id="GO:0034045">
    <property type="term" value="C:phagophore assembly site membrane"/>
    <property type="evidence" value="ECO:0007669"/>
    <property type="project" value="UniProtKB-SubCell"/>
</dbReference>
<evidence type="ECO:0000256" key="6">
    <source>
        <dbReference type="ARBA" id="ARBA00022824"/>
    </source>
</evidence>
<feature type="region of interest" description="Disordered" evidence="13">
    <location>
        <begin position="213"/>
        <end position="253"/>
    </location>
</feature>
<accession>A0A4S4ML20</accession>
<feature type="region of interest" description="Disordered" evidence="13">
    <location>
        <begin position="737"/>
        <end position="760"/>
    </location>
</feature>
<dbReference type="GO" id="GO:0061908">
    <property type="term" value="C:phagophore"/>
    <property type="evidence" value="ECO:0007669"/>
    <property type="project" value="TreeGrafter"/>
</dbReference>
<keyword evidence="8" id="KW-0445">Lipid transport</keyword>
<organism evidence="14 15">
    <name type="scientific">Antrodiella citrinella</name>
    <dbReference type="NCBI Taxonomy" id="2447956"/>
    <lineage>
        <taxon>Eukaryota</taxon>
        <taxon>Fungi</taxon>
        <taxon>Dikarya</taxon>
        <taxon>Basidiomycota</taxon>
        <taxon>Agaricomycotina</taxon>
        <taxon>Agaricomycetes</taxon>
        <taxon>Polyporales</taxon>
        <taxon>Steccherinaceae</taxon>
        <taxon>Antrodiella</taxon>
    </lineage>
</organism>
<feature type="compositionally biased region" description="Basic and acidic residues" evidence="13">
    <location>
        <begin position="1303"/>
        <end position="1313"/>
    </location>
</feature>
<evidence type="ECO:0000256" key="5">
    <source>
        <dbReference type="ARBA" id="ARBA00022448"/>
    </source>
</evidence>
<comment type="catalytic activity">
    <reaction evidence="10">
        <text>a 1,2-diacyl-sn-glycero-3-phospho-L-serine(in) = a 1,2-diacyl-sn-glycero-3-phospho-L-serine(out)</text>
        <dbReference type="Rhea" id="RHEA:38663"/>
        <dbReference type="ChEBI" id="CHEBI:57262"/>
    </reaction>
</comment>
<dbReference type="PANTHER" id="PTHR13190:SF1">
    <property type="entry name" value="AUTOPHAGY-RELATED 2, ISOFORM A"/>
    <property type="match status" value="1"/>
</dbReference>
<evidence type="ECO:0000256" key="1">
    <source>
        <dbReference type="ARBA" id="ARBA00004406"/>
    </source>
</evidence>
<feature type="region of interest" description="Disordered" evidence="13">
    <location>
        <begin position="179"/>
        <end position="198"/>
    </location>
</feature>
<dbReference type="Proteomes" id="UP000308730">
    <property type="component" value="Unassembled WGS sequence"/>
</dbReference>
<comment type="caution">
    <text evidence="14">The sequence shown here is derived from an EMBL/GenBank/DDBJ whole genome shotgun (WGS) entry which is preliminary data.</text>
</comment>
<evidence type="ECO:0000256" key="10">
    <source>
        <dbReference type="ARBA" id="ARBA00024479"/>
    </source>
</evidence>
<protein>
    <recommendedName>
        <fullName evidence="4">Autophagy-related protein 2</fullName>
    </recommendedName>
</protein>
<evidence type="ECO:0000256" key="13">
    <source>
        <dbReference type="SAM" id="MobiDB-lite"/>
    </source>
</evidence>
<feature type="region of interest" description="Disordered" evidence="13">
    <location>
        <begin position="1299"/>
        <end position="1322"/>
    </location>
</feature>
<evidence type="ECO:0000313" key="14">
    <source>
        <dbReference type="EMBL" id="THH26562.1"/>
    </source>
</evidence>
<feature type="region of interest" description="Disordered" evidence="13">
    <location>
        <begin position="1375"/>
        <end position="1394"/>
    </location>
</feature>
<dbReference type="GO" id="GO:0006869">
    <property type="term" value="P:lipid transport"/>
    <property type="evidence" value="ECO:0007669"/>
    <property type="project" value="UniProtKB-KW"/>
</dbReference>
<dbReference type="EMBL" id="SGPM01000334">
    <property type="protein sequence ID" value="THH26562.1"/>
    <property type="molecule type" value="Genomic_DNA"/>
</dbReference>
<dbReference type="GO" id="GO:0000422">
    <property type="term" value="P:autophagy of mitochondrion"/>
    <property type="evidence" value="ECO:0007669"/>
    <property type="project" value="TreeGrafter"/>
</dbReference>
<dbReference type="OrthoDB" id="18982at2759"/>
<evidence type="ECO:0000256" key="2">
    <source>
        <dbReference type="ARBA" id="ARBA00004623"/>
    </source>
</evidence>
<evidence type="ECO:0000256" key="12">
    <source>
        <dbReference type="ARBA" id="ARBA00024631"/>
    </source>
</evidence>
<evidence type="ECO:0000256" key="7">
    <source>
        <dbReference type="ARBA" id="ARBA00023006"/>
    </source>
</evidence>
<feature type="compositionally biased region" description="Basic and acidic residues" evidence="13">
    <location>
        <begin position="379"/>
        <end position="388"/>
    </location>
</feature>
<keyword evidence="5" id="KW-0813">Transport</keyword>
<dbReference type="GO" id="GO:0000045">
    <property type="term" value="P:autophagosome assembly"/>
    <property type="evidence" value="ECO:0007669"/>
    <property type="project" value="TreeGrafter"/>
</dbReference>
<sequence length="1986" mass="217092">MQAINALISGLPIHLYDGSIGKVTARIPWSNPLTSSVGLSLESLHLTFHLTPTVVTAPPTSFGSLAESVVSVADTFIQEELNAPEETLLRESLHTDMSASTQFGADNVPGGLDPFMSDTEESHGEVEPAGVSIFASLLERLLSRFHFDASDIRITLVHPGHASFTLTVPAIQYSTNLDPSGTGAQLSPPSANGPGEGIARTLVLSGIDITTRCLRPPSEASPMSPSSRNTTFTQRPSPALSPSTPISPSSDIDEDTQMLMSQSLAALPARPVSPSSSLEGSLYQSALSGSRQVPETIAEVPEVDETSQPEPTLPDVPVVSKAQSSPVHPKPFIHTNTQELQDETLFSLGSEPIVIRLVTPTSTSLNHPTSSVEETASIGREEAQSNRVDSSNRKLDALKMTITMGVIACCFKARHLRSLVDLAVVWASHTPSQPTALVVKDAPITSTPSILDSFEVTMKVQALVLVLSSNTSHFEDEAMKRYWSQPLVPPHLPYPYVRLHFDSLYAFMTVVDAIGDVSVFAISPSASSVTDLTASPILITDSNLAAQYTPDHVHPDLSDASADSCMPTFEVVDWTHASNRVNSTKLSQWRSKIGKGRTHHAIPEAAAVKVTLSTITPKVPSSRSKRGSFAMECTVIPLHVFVDVGSILEPRSGIASPAVQFIEELMAQDTLHDTDASPTEQYHDSSDEEEDSATPPGSPRVNNLFSKPSHDRERERERRRLEQLVLEDLNLDFDYRQDVPQRKASHPANPSRRRRRHKSVSTTKITINLSMVRVQIRATPPPLSPPRSGGLVIDIHGLLLNPGEPTQERKTSTRFVEAADMLASPPAVAESAGHVLMTGSLQRIVIAYCPVSSLSARALLSVGTLRADELVTPAEQGLGLDVEAPRLSSPVTPRITVSKSDPMPKRTPTSSNFVTTAVAIELPSVFLHLSKPQLDGLQLWADDLSQLVERAFSPLYDDDDATERRSSKDPSLIGSRFFTKSQRSRIGAVASSTVSTDPSGTTSETIVKVSVNKVALRVALPRHEDKSVGIRPFDVIATDVDLLLEIKPEGKDETVLTLGMMDASIFDHVSSGERRCYLALTLPRHMHPTTRPLLKLRFTSLIVPGTIAKETKVKVTFYGLTYNFYPDIAWISDLTSFVKAPPGAFETVVPSERTHISVKVVDISVRAFAPSYPGSIVLYLEETEFGTTIVGNSPQTSLRLAVNSLSLFLTDDIATLTNVGVSNERVPASGGAIWKKEGYALVTELAKLDLQFSRDVTLTPPDVKVYIDQGDLRLHLCADTATALSAFIADLSSAFATPVDEQAPPKKQERKEPTLLGAPASSRRGLMASLDERAFSRVPELISAPDMIQDDLPNNLDYLDESFSAAAGLRELTDDDLDEFGNDGADDREDPDGLVSKYGGETVRMLHPEGLRVVEHHFDTITPDADDGAPESTDLILKVRVRNFDATLFLYDGYDWARTRHIIEEERKNMRRRLAKIRQLVASGQTPDPSVEETNALLFNSVYIGLEHNIDELEPDALLAAIDDELNEEQETASQSSWQSFIPPPTSPRSPSSKVPKQTSTRHKVSKRSRGPSIEFRFIQLSADFDQYREDPSLASRALVTVRDVEILDHIKTSTWRKFLTALATDSKGNIRETGSDMVRVELRQVYPAPGHATQEARLRMKLLPIRLHVDQDALDFLKKFFSFKDPDALPAQLSDPSEDIYFQQAEVFPVDLKLDYKPRRVDYRALREGKTIELMNFFHFDGAEMTLRHITLTGITGWARVFDLLNDLWTPDVKATQLVEVISGVAPIRSVVNVGSGVADLVLLPIAQYRKDGRVVHGLQKGTKAFVKSTATEAIKLGARLATGTQVILEQAESVLGGQFKDPITAETMPPLTAAELEELDMDVDDLISRYADQPTNVQEGVQSAYKSLRRNLNSAAQTILAVPMEVYERSGSEGTVRAVVRAVPIAVLKPMIGASEAISKTLLGLHNTLDPGVRSENEAKYKQR</sequence>
<dbReference type="GO" id="GO:0005789">
    <property type="term" value="C:endoplasmic reticulum membrane"/>
    <property type="evidence" value="ECO:0007669"/>
    <property type="project" value="UniProtKB-SubCell"/>
</dbReference>
<keyword evidence="9" id="KW-0472">Membrane</keyword>
<feature type="region of interest" description="Disordered" evidence="13">
    <location>
        <begin position="364"/>
        <end position="388"/>
    </location>
</feature>
<dbReference type="InterPro" id="IPR026849">
    <property type="entry name" value="ATG2"/>
</dbReference>
<comment type="catalytic activity">
    <reaction evidence="11">
        <text>a 1,2-diacyl-sn-glycero-3-phosphoethanolamine(in) = a 1,2-diacyl-sn-glycero-3-phosphoethanolamine(out)</text>
        <dbReference type="Rhea" id="RHEA:38895"/>
        <dbReference type="ChEBI" id="CHEBI:64612"/>
    </reaction>
</comment>
<feature type="compositionally biased region" description="Polar residues" evidence="13">
    <location>
        <begin position="364"/>
        <end position="374"/>
    </location>
</feature>
<dbReference type="Pfam" id="PF13329">
    <property type="entry name" value="ATG2_CAD"/>
    <property type="match status" value="1"/>
</dbReference>
<dbReference type="GO" id="GO:0061723">
    <property type="term" value="P:glycophagy"/>
    <property type="evidence" value="ECO:0007669"/>
    <property type="project" value="TreeGrafter"/>
</dbReference>
<comment type="subcellular location">
    <subcellularLocation>
        <location evidence="1">Endoplasmic reticulum membrane</location>
        <topology evidence="1">Peripheral membrane protein</topology>
    </subcellularLocation>
    <subcellularLocation>
        <location evidence="2">Preautophagosomal structure membrane</location>
        <topology evidence="2">Peripheral membrane protein</topology>
    </subcellularLocation>
</comment>